<dbReference type="SUPFAM" id="SSF53223">
    <property type="entry name" value="Aminoacid dehydrogenase-like, N-terminal domain"/>
    <property type="match status" value="1"/>
</dbReference>
<comment type="caution">
    <text evidence="1">Lacks conserved residue(s) required for the propagation of feature annotation.</text>
</comment>
<organism evidence="4">
    <name type="scientific">Ignisphaera aggregans</name>
    <dbReference type="NCBI Taxonomy" id="334771"/>
    <lineage>
        <taxon>Archaea</taxon>
        <taxon>Thermoproteota</taxon>
        <taxon>Thermoprotei</taxon>
        <taxon>Desulfurococcales</taxon>
        <taxon>Desulfurococcaceae</taxon>
        <taxon>Ignisphaera</taxon>
    </lineage>
</organism>
<comment type="function">
    <text evidence="1">Involved in the biosynthesis of the chorismate, which leads to the biosynthesis of aromatic amino acids. Catalyzes the reversible NADPH linked reduction of 3-dehydroshikimate (DHSA) to yield shikimate (SA).</text>
</comment>
<evidence type="ECO:0000259" key="3">
    <source>
        <dbReference type="Pfam" id="PF08501"/>
    </source>
</evidence>
<evidence type="ECO:0000313" key="4">
    <source>
        <dbReference type="EMBL" id="HGI87733.1"/>
    </source>
</evidence>
<dbReference type="GO" id="GO:0008652">
    <property type="term" value="P:amino acid biosynthetic process"/>
    <property type="evidence" value="ECO:0007669"/>
    <property type="project" value="UniProtKB-KW"/>
</dbReference>
<dbReference type="PANTHER" id="PTHR21089">
    <property type="entry name" value="SHIKIMATE DEHYDROGENASE"/>
    <property type="match status" value="1"/>
</dbReference>
<evidence type="ECO:0000259" key="2">
    <source>
        <dbReference type="Pfam" id="PF01488"/>
    </source>
</evidence>
<dbReference type="Gene3D" id="3.40.50.720">
    <property type="entry name" value="NAD(P)-binding Rossmann-like Domain"/>
    <property type="match status" value="1"/>
</dbReference>
<dbReference type="AlphaFoldDB" id="A0A7C4BC39"/>
<feature type="domain" description="Quinate/shikimate 5-dehydrogenase/glutamyl-tRNA reductase" evidence="2">
    <location>
        <begin position="117"/>
        <end position="165"/>
    </location>
</feature>
<feature type="binding site" evidence="1">
    <location>
        <position position="211"/>
    </location>
    <ligand>
        <name>shikimate</name>
        <dbReference type="ChEBI" id="CHEBI:36208"/>
    </ligand>
</feature>
<feature type="binding site" evidence="1">
    <location>
        <position position="103"/>
    </location>
    <ligand>
        <name>shikimate</name>
        <dbReference type="ChEBI" id="CHEBI:36208"/>
    </ligand>
</feature>
<comment type="pathway">
    <text evidence="1">Metabolic intermediate biosynthesis; chorismate biosynthesis; chorismate from D-erythrose 4-phosphate and phosphoenolpyruvate: step 4/7.</text>
</comment>
<feature type="binding site" evidence="1">
    <location>
        <position position="67"/>
    </location>
    <ligand>
        <name>shikimate</name>
        <dbReference type="ChEBI" id="CHEBI:36208"/>
    </ligand>
</feature>
<dbReference type="GO" id="GO:0004764">
    <property type="term" value="F:shikimate 3-dehydrogenase (NADP+) activity"/>
    <property type="evidence" value="ECO:0007669"/>
    <property type="project" value="UniProtKB-UniRule"/>
</dbReference>
<feature type="active site" description="Proton acceptor" evidence="1">
    <location>
        <position position="71"/>
    </location>
</feature>
<dbReference type="InterPro" id="IPR006151">
    <property type="entry name" value="Shikm_DH/Glu-tRNA_Rdtase"/>
</dbReference>
<name>A0A7C4BC39_9CREN</name>
<dbReference type="Gene3D" id="3.40.50.10860">
    <property type="entry name" value="Leucine Dehydrogenase, chain A, domain 1"/>
    <property type="match status" value="1"/>
</dbReference>
<keyword evidence="1" id="KW-0057">Aromatic amino acid biosynthesis</keyword>
<feature type="binding site" evidence="1">
    <location>
        <begin position="151"/>
        <end position="156"/>
    </location>
    <ligand>
        <name>NADP(+)</name>
        <dbReference type="ChEBI" id="CHEBI:58349"/>
    </ligand>
</feature>
<feature type="binding site" evidence="1">
    <location>
        <position position="209"/>
    </location>
    <ligand>
        <name>NADP(+)</name>
        <dbReference type="ChEBI" id="CHEBI:58349"/>
    </ligand>
</feature>
<dbReference type="Pfam" id="PF01488">
    <property type="entry name" value="Shikimate_DH"/>
    <property type="match status" value="1"/>
</dbReference>
<dbReference type="EMBL" id="DTFF01000043">
    <property type="protein sequence ID" value="HGI87733.1"/>
    <property type="molecule type" value="Genomic_DNA"/>
</dbReference>
<proteinExistence type="inferred from homology"/>
<reference evidence="4" key="1">
    <citation type="journal article" date="2020" name="mSystems">
        <title>Genome- and Community-Level Interaction Insights into Carbon Utilization and Element Cycling Functions of Hydrothermarchaeota in Hydrothermal Sediment.</title>
        <authorList>
            <person name="Zhou Z."/>
            <person name="Liu Y."/>
            <person name="Xu W."/>
            <person name="Pan J."/>
            <person name="Luo Z.H."/>
            <person name="Li M."/>
        </authorList>
    </citation>
    <scope>NUCLEOTIDE SEQUENCE [LARGE SCALE GENOMIC DNA]</scope>
    <source>
        <strain evidence="4">SpSt-732</strain>
    </source>
</reference>
<dbReference type="InterPro" id="IPR022893">
    <property type="entry name" value="Shikimate_DH_fam"/>
</dbReference>
<dbReference type="InterPro" id="IPR036291">
    <property type="entry name" value="NAD(P)-bd_dom_sf"/>
</dbReference>
<feature type="binding site" evidence="1">
    <location>
        <position position="232"/>
    </location>
    <ligand>
        <name>NADP(+)</name>
        <dbReference type="ChEBI" id="CHEBI:58349"/>
    </ligand>
</feature>
<comment type="similarity">
    <text evidence="1">Belongs to the shikimate dehydrogenase family.</text>
</comment>
<dbReference type="PANTHER" id="PTHR21089:SF1">
    <property type="entry name" value="BIFUNCTIONAL 3-DEHYDROQUINATE DEHYDRATASE_SHIKIMATE DEHYDROGENASE, CHLOROPLASTIC"/>
    <property type="match status" value="1"/>
</dbReference>
<dbReference type="EC" id="1.1.1.25" evidence="1"/>
<dbReference type="SUPFAM" id="SSF51735">
    <property type="entry name" value="NAD(P)-binding Rossmann-fold domains"/>
    <property type="match status" value="1"/>
</dbReference>
<dbReference type="InterPro" id="IPR013708">
    <property type="entry name" value="Shikimate_DH-bd_N"/>
</dbReference>
<feature type="domain" description="Shikimate dehydrogenase substrate binding N-terminal" evidence="3">
    <location>
        <begin position="13"/>
        <end position="94"/>
    </location>
</feature>
<dbReference type="Pfam" id="PF08501">
    <property type="entry name" value="Shikimate_dh_N"/>
    <property type="match status" value="1"/>
</dbReference>
<comment type="catalytic activity">
    <reaction evidence="1">
        <text>shikimate + NADP(+) = 3-dehydroshikimate + NADPH + H(+)</text>
        <dbReference type="Rhea" id="RHEA:17737"/>
        <dbReference type="ChEBI" id="CHEBI:15378"/>
        <dbReference type="ChEBI" id="CHEBI:16630"/>
        <dbReference type="ChEBI" id="CHEBI:36208"/>
        <dbReference type="ChEBI" id="CHEBI:57783"/>
        <dbReference type="ChEBI" id="CHEBI:58349"/>
        <dbReference type="EC" id="1.1.1.25"/>
    </reaction>
</comment>
<dbReference type="GO" id="GO:0019632">
    <property type="term" value="P:shikimate metabolic process"/>
    <property type="evidence" value="ECO:0007669"/>
    <property type="project" value="TreeGrafter"/>
</dbReference>
<feature type="binding site" evidence="1">
    <location>
        <position position="239"/>
    </location>
    <ligand>
        <name>shikimate</name>
        <dbReference type="ChEBI" id="CHEBI:36208"/>
    </ligand>
</feature>
<protein>
    <recommendedName>
        <fullName evidence="1">Shikimate dehydrogenase (NADP(+))</fullName>
        <shortName evidence="1">SDH</shortName>
        <ecNumber evidence="1">1.1.1.25</ecNumber>
    </recommendedName>
</protein>
<keyword evidence="1" id="KW-0521">NADP</keyword>
<keyword evidence="1" id="KW-0028">Amino-acid biosynthesis</keyword>
<keyword evidence="1" id="KW-0560">Oxidoreductase</keyword>
<dbReference type="GO" id="GO:0009073">
    <property type="term" value="P:aromatic amino acid family biosynthetic process"/>
    <property type="evidence" value="ECO:0007669"/>
    <property type="project" value="UniProtKB-KW"/>
</dbReference>
<comment type="caution">
    <text evidence="4">The sequence shown here is derived from an EMBL/GenBank/DDBJ whole genome shotgun (WGS) entry which is preliminary data.</text>
</comment>
<dbReference type="UniPathway" id="UPA00053">
    <property type="reaction ID" value="UER00087"/>
</dbReference>
<gene>
    <name evidence="1" type="primary">aroE</name>
    <name evidence="4" type="ORF">ENV14_04995</name>
</gene>
<sequence>MRLIDTKTELYGLVGSGISYTLSPAIHNFIFEKAGHNAIYYPFDVPEEKFDQIIRALLELCKGLNVTIPYKERVVGHLNSLDATAEKTGAVNTIFRWKGYNTDYIALRKLISKFKNLVSGSTCYIFGAGGAARAVAVALGELGCDAIVIINRTLERALRVAHLLKAGGFNAYVGNSTCDTRELIVANATPNPDFIPDNCVENAKLVIELVYRPVETSLVKRAMTMRVNVINGLEILVAQAVEAQKIWLGIDFPEEEVVRYLYARQLIW</sequence>
<feature type="binding site" evidence="1">
    <location>
        <position position="92"/>
    </location>
    <ligand>
        <name>shikimate</name>
        <dbReference type="ChEBI" id="CHEBI:36208"/>
    </ligand>
</feature>
<evidence type="ECO:0000256" key="1">
    <source>
        <dbReference type="HAMAP-Rule" id="MF_00222"/>
    </source>
</evidence>
<comment type="subunit">
    <text evidence="1">Homodimer.</text>
</comment>
<accession>A0A7C4BC39</accession>
<dbReference type="HAMAP" id="MF_00222">
    <property type="entry name" value="Shikimate_DH_AroE"/>
    <property type="match status" value="1"/>
</dbReference>
<dbReference type="GO" id="GO:0009423">
    <property type="term" value="P:chorismate biosynthetic process"/>
    <property type="evidence" value="ECO:0007669"/>
    <property type="project" value="UniProtKB-UniRule"/>
</dbReference>
<dbReference type="InterPro" id="IPR046346">
    <property type="entry name" value="Aminoacid_DH-like_N_sf"/>
</dbReference>
<feature type="binding site" evidence="1">
    <location>
        <begin position="127"/>
        <end position="131"/>
    </location>
    <ligand>
        <name>NADP(+)</name>
        <dbReference type="ChEBI" id="CHEBI:58349"/>
    </ligand>
</feature>
<feature type="binding site" evidence="1">
    <location>
        <begin position="21"/>
        <end position="23"/>
    </location>
    <ligand>
        <name>shikimate</name>
        <dbReference type="ChEBI" id="CHEBI:36208"/>
    </ligand>
</feature>